<dbReference type="EMBL" id="CP087977">
    <property type="protein sequence ID" value="UUZ46451.1"/>
    <property type="molecule type" value="Genomic_DNA"/>
</dbReference>
<gene>
    <name evidence="1" type="ORF">LP422_00365</name>
</gene>
<reference evidence="1" key="1">
    <citation type="submission" date="2021-11" db="EMBL/GenBank/DDBJ databases">
        <title>Study of the species diversity of bacterial strains isolated from a unique natural object - Shulgan-Tash cave (Bashkiria).</title>
        <authorList>
            <person name="Sazanova A.L."/>
            <person name="Chirak E.R."/>
            <person name="Safronova V.I."/>
        </authorList>
    </citation>
    <scope>NUCLEOTIDE SEQUENCE</scope>
    <source>
        <strain evidence="1">P1</strain>
    </source>
</reference>
<name>A0AC61U8S0_9MICO</name>
<proteinExistence type="predicted"/>
<protein>
    <submittedName>
        <fullName evidence="1">Transposase</fullName>
    </submittedName>
</protein>
<sequence>MARLAERSPAWRERVQVVAIDPSAAFRKALREHLPLAAISVDKFHPGQARQ</sequence>
<evidence type="ECO:0000313" key="2">
    <source>
        <dbReference type="Proteomes" id="UP001059663"/>
    </source>
</evidence>
<organism evidence="1 2">
    <name type="scientific">Janibacter limosus</name>
    <dbReference type="NCBI Taxonomy" id="53458"/>
    <lineage>
        <taxon>Bacteria</taxon>
        <taxon>Bacillati</taxon>
        <taxon>Actinomycetota</taxon>
        <taxon>Actinomycetes</taxon>
        <taxon>Micrococcales</taxon>
        <taxon>Intrasporangiaceae</taxon>
        <taxon>Janibacter</taxon>
    </lineage>
</organism>
<evidence type="ECO:0000313" key="1">
    <source>
        <dbReference type="EMBL" id="UUZ46451.1"/>
    </source>
</evidence>
<dbReference type="Proteomes" id="UP001059663">
    <property type="component" value="Chromosome"/>
</dbReference>
<accession>A0AC61U8S0</accession>